<evidence type="ECO:0000313" key="2">
    <source>
        <dbReference type="Proteomes" id="UP001482620"/>
    </source>
</evidence>
<name>A0ABV0VAJ7_9TELE</name>
<protein>
    <submittedName>
        <fullName evidence="1">Uncharacterized protein</fullName>
    </submittedName>
</protein>
<sequence>MRAVIMVSPDSILMLPAKAKQKGLIIYKCNFILQDSSILPAGDLIISASKQATLLIPHLHTHSRVRETWEGGYLECVTDRLKEESYYWEHAFHLECLCE</sequence>
<gene>
    <name evidence="1" type="ORF">ILYODFUR_002819</name>
</gene>
<organism evidence="1 2">
    <name type="scientific">Ilyodon furcidens</name>
    <name type="common">goldbreast splitfin</name>
    <dbReference type="NCBI Taxonomy" id="33524"/>
    <lineage>
        <taxon>Eukaryota</taxon>
        <taxon>Metazoa</taxon>
        <taxon>Chordata</taxon>
        <taxon>Craniata</taxon>
        <taxon>Vertebrata</taxon>
        <taxon>Euteleostomi</taxon>
        <taxon>Actinopterygii</taxon>
        <taxon>Neopterygii</taxon>
        <taxon>Teleostei</taxon>
        <taxon>Neoteleostei</taxon>
        <taxon>Acanthomorphata</taxon>
        <taxon>Ovalentaria</taxon>
        <taxon>Atherinomorphae</taxon>
        <taxon>Cyprinodontiformes</taxon>
        <taxon>Goodeidae</taxon>
        <taxon>Ilyodon</taxon>
    </lineage>
</organism>
<proteinExistence type="predicted"/>
<accession>A0ABV0VAJ7</accession>
<reference evidence="1 2" key="1">
    <citation type="submission" date="2021-06" db="EMBL/GenBank/DDBJ databases">
        <authorList>
            <person name="Palmer J.M."/>
        </authorList>
    </citation>
    <scope>NUCLEOTIDE SEQUENCE [LARGE SCALE GENOMIC DNA]</scope>
    <source>
        <strain evidence="2">if_2019</strain>
        <tissue evidence="1">Muscle</tissue>
    </source>
</reference>
<comment type="caution">
    <text evidence="1">The sequence shown here is derived from an EMBL/GenBank/DDBJ whole genome shotgun (WGS) entry which is preliminary data.</text>
</comment>
<evidence type="ECO:0000313" key="1">
    <source>
        <dbReference type="EMBL" id="MEQ2254344.1"/>
    </source>
</evidence>
<keyword evidence="2" id="KW-1185">Reference proteome</keyword>
<dbReference type="EMBL" id="JAHRIQ010104406">
    <property type="protein sequence ID" value="MEQ2254344.1"/>
    <property type="molecule type" value="Genomic_DNA"/>
</dbReference>
<dbReference type="Proteomes" id="UP001482620">
    <property type="component" value="Unassembled WGS sequence"/>
</dbReference>